<dbReference type="OrthoDB" id="9783723at2"/>
<feature type="domain" description="Transcription regulator PadR C-terminal" evidence="3">
    <location>
        <begin position="99"/>
        <end position="177"/>
    </location>
</feature>
<protein>
    <submittedName>
        <fullName evidence="4">PadR family transcriptional regulator</fullName>
    </submittedName>
</protein>
<evidence type="ECO:0000313" key="5">
    <source>
        <dbReference type="Proteomes" id="UP000284277"/>
    </source>
</evidence>
<dbReference type="AlphaFoldDB" id="A0A419SVM0"/>
<dbReference type="InterPro" id="IPR036390">
    <property type="entry name" value="WH_DNA-bd_sf"/>
</dbReference>
<dbReference type="Pfam" id="PF10400">
    <property type="entry name" value="Vir_act_alpha_C"/>
    <property type="match status" value="1"/>
</dbReference>
<dbReference type="SUPFAM" id="SSF46785">
    <property type="entry name" value="Winged helix' DNA-binding domain"/>
    <property type="match status" value="1"/>
</dbReference>
<dbReference type="RefSeq" id="WP_120198093.1">
    <property type="nucleotide sequence ID" value="NZ_MCIA01000032.1"/>
</dbReference>
<comment type="caution">
    <text evidence="4">The sequence shown here is derived from an EMBL/GenBank/DDBJ whole genome shotgun (WGS) entry which is preliminary data.</text>
</comment>
<gene>
    <name evidence="4" type="ORF">BET01_07840</name>
</gene>
<evidence type="ECO:0000259" key="2">
    <source>
        <dbReference type="Pfam" id="PF03551"/>
    </source>
</evidence>
<name>A0A419SVM0_9FIRM</name>
<evidence type="ECO:0000256" key="1">
    <source>
        <dbReference type="SAM" id="Coils"/>
    </source>
</evidence>
<dbReference type="Gene3D" id="1.10.10.10">
    <property type="entry name" value="Winged helix-like DNA-binding domain superfamily/Winged helix DNA-binding domain"/>
    <property type="match status" value="1"/>
</dbReference>
<proteinExistence type="predicted"/>
<dbReference type="InterPro" id="IPR005149">
    <property type="entry name" value="Tscrpt_reg_PadR_N"/>
</dbReference>
<keyword evidence="1" id="KW-0175">Coiled coil</keyword>
<dbReference type="Proteomes" id="UP000284277">
    <property type="component" value="Unassembled WGS sequence"/>
</dbReference>
<dbReference type="EMBL" id="MCIA01000032">
    <property type="protein sequence ID" value="RKD29259.1"/>
    <property type="molecule type" value="Genomic_DNA"/>
</dbReference>
<feature type="domain" description="Transcription regulator PadR N-terminal" evidence="2">
    <location>
        <begin position="12"/>
        <end position="86"/>
    </location>
</feature>
<dbReference type="InterPro" id="IPR018309">
    <property type="entry name" value="Tscrpt_reg_PadR_C"/>
</dbReference>
<reference evidence="4 5" key="1">
    <citation type="submission" date="2016-08" db="EMBL/GenBank/DDBJ databases">
        <title>A new outlook on sporulation: Clostridium algidixylanolyticum.</title>
        <authorList>
            <person name="Poppleton D.I."/>
            <person name="Gribaldo S."/>
        </authorList>
    </citation>
    <scope>NUCLEOTIDE SEQUENCE [LARGE SCALE GENOMIC DNA]</scope>
    <source>
        <strain evidence="4 5">SPL73</strain>
    </source>
</reference>
<evidence type="ECO:0000259" key="3">
    <source>
        <dbReference type="Pfam" id="PF10400"/>
    </source>
</evidence>
<evidence type="ECO:0000313" key="4">
    <source>
        <dbReference type="EMBL" id="RKD29259.1"/>
    </source>
</evidence>
<dbReference type="PANTHER" id="PTHR43252:SF6">
    <property type="entry name" value="NEGATIVE TRANSCRIPTION REGULATOR PADR"/>
    <property type="match status" value="1"/>
</dbReference>
<feature type="coiled-coil region" evidence="1">
    <location>
        <begin position="121"/>
        <end position="148"/>
    </location>
</feature>
<sequence length="193" mass="22086">MKENTGKSKYVMLGMLALTPQTGYTIKKWLENEYSHFWQESYGQIYPTLKKLVEEGLAVSSHNSEHGNGRGQIIYTITEPGKKELSDWLSKAPEIEKFRYEILLKISFGDNTTKEVLLGHLDEFMKRNEKLLEDMNGYMEEMEGEKGQNFDCTYSKLTALCGIHLYSAMKAWAIEAKGIISAKGEKNHETKNT</sequence>
<organism evidence="4 5">
    <name type="scientific">Lacrimispora algidixylanolytica</name>
    <dbReference type="NCBI Taxonomy" id="94868"/>
    <lineage>
        <taxon>Bacteria</taxon>
        <taxon>Bacillati</taxon>
        <taxon>Bacillota</taxon>
        <taxon>Clostridia</taxon>
        <taxon>Lachnospirales</taxon>
        <taxon>Lachnospiraceae</taxon>
        <taxon>Lacrimispora</taxon>
    </lineage>
</organism>
<accession>A0A419SVM0</accession>
<dbReference type="PANTHER" id="PTHR43252">
    <property type="entry name" value="TRANSCRIPTIONAL REGULATOR YQJI"/>
    <property type="match status" value="1"/>
</dbReference>
<keyword evidence="5" id="KW-1185">Reference proteome</keyword>
<dbReference type="Pfam" id="PF03551">
    <property type="entry name" value="PadR"/>
    <property type="match status" value="1"/>
</dbReference>
<dbReference type="InterPro" id="IPR036388">
    <property type="entry name" value="WH-like_DNA-bd_sf"/>
</dbReference>